<gene>
    <name evidence="1" type="ORF">ACFPT7_16370</name>
</gene>
<evidence type="ECO:0000313" key="2">
    <source>
        <dbReference type="Proteomes" id="UP001596091"/>
    </source>
</evidence>
<dbReference type="Proteomes" id="UP001596091">
    <property type="component" value="Unassembled WGS sequence"/>
</dbReference>
<sequence length="113" mass="12749">MDHENHIDSAQLQSLQQAFRDQLLACLEECTRGRHGLFSDVEHLPADTTEIQPWPEAARLRELAFALQSILAQSETSDPLCDQFLDLCTIHGEYDPGEPKLARAFLQQIESGM</sequence>
<keyword evidence="2" id="KW-1185">Reference proteome</keyword>
<dbReference type="EMBL" id="JBHSPH010000007">
    <property type="protein sequence ID" value="MFC5863885.1"/>
    <property type="molecule type" value="Genomic_DNA"/>
</dbReference>
<name>A0ABW1EI82_9BACT</name>
<accession>A0ABW1EI82</accession>
<organism evidence="1 2">
    <name type="scientific">Acidicapsa dinghuensis</name>
    <dbReference type="NCBI Taxonomy" id="2218256"/>
    <lineage>
        <taxon>Bacteria</taxon>
        <taxon>Pseudomonadati</taxon>
        <taxon>Acidobacteriota</taxon>
        <taxon>Terriglobia</taxon>
        <taxon>Terriglobales</taxon>
        <taxon>Acidobacteriaceae</taxon>
        <taxon>Acidicapsa</taxon>
    </lineage>
</organism>
<evidence type="ECO:0000313" key="1">
    <source>
        <dbReference type="EMBL" id="MFC5863885.1"/>
    </source>
</evidence>
<reference evidence="2" key="1">
    <citation type="journal article" date="2019" name="Int. J. Syst. Evol. Microbiol.">
        <title>The Global Catalogue of Microorganisms (GCM) 10K type strain sequencing project: providing services to taxonomists for standard genome sequencing and annotation.</title>
        <authorList>
            <consortium name="The Broad Institute Genomics Platform"/>
            <consortium name="The Broad Institute Genome Sequencing Center for Infectious Disease"/>
            <person name="Wu L."/>
            <person name="Ma J."/>
        </authorList>
    </citation>
    <scope>NUCLEOTIDE SEQUENCE [LARGE SCALE GENOMIC DNA]</scope>
    <source>
        <strain evidence="2">JCM 4087</strain>
    </source>
</reference>
<proteinExistence type="predicted"/>
<dbReference type="RefSeq" id="WP_263342234.1">
    <property type="nucleotide sequence ID" value="NZ_JAGSYH010000010.1"/>
</dbReference>
<evidence type="ECO:0008006" key="3">
    <source>
        <dbReference type="Google" id="ProtNLM"/>
    </source>
</evidence>
<protein>
    <recommendedName>
        <fullName evidence="3">Tetratricopeptide repeat protein</fullName>
    </recommendedName>
</protein>
<comment type="caution">
    <text evidence="1">The sequence shown here is derived from an EMBL/GenBank/DDBJ whole genome shotgun (WGS) entry which is preliminary data.</text>
</comment>